<evidence type="ECO:0000313" key="1">
    <source>
        <dbReference type="EMBL" id="RXM97797.1"/>
    </source>
</evidence>
<protein>
    <submittedName>
        <fullName evidence="1">Uncharacterized protein</fullName>
    </submittedName>
</protein>
<dbReference type="OrthoDB" id="2333662at2759"/>
<sequence>MSAQAITEDEEGNVIHRKTVPIKGVNVQHNVFSDLKTPNLKREFTKIHKNTSKRPSTTISSCGIDGIGALRMIDTIDREGDAFADSTYATAGTYASVPENKPGKRIPKAGAFAEAGVGRAKAEFSMFEAEAKGPNAAAGAEVSVLGASAIARAELASACASAGPVGVKVGLAFDTGASVGVNGIEVKFLGTGFSIGQKTSVSVLGSEVSCSVM</sequence>
<comment type="caution">
    <text evidence="1">The sequence shown here is derived from an EMBL/GenBank/DDBJ whole genome shotgun (WGS) entry which is preliminary data.</text>
</comment>
<dbReference type="AlphaFoldDB" id="A0A662YMK8"/>
<organism evidence="1 2">
    <name type="scientific">Acipenser ruthenus</name>
    <name type="common">Sterlet sturgeon</name>
    <dbReference type="NCBI Taxonomy" id="7906"/>
    <lineage>
        <taxon>Eukaryota</taxon>
        <taxon>Metazoa</taxon>
        <taxon>Chordata</taxon>
        <taxon>Craniata</taxon>
        <taxon>Vertebrata</taxon>
        <taxon>Euteleostomi</taxon>
        <taxon>Actinopterygii</taxon>
        <taxon>Chondrostei</taxon>
        <taxon>Acipenseriformes</taxon>
        <taxon>Acipenseridae</taxon>
        <taxon>Acipenser</taxon>
    </lineage>
</organism>
<proteinExistence type="predicted"/>
<dbReference type="EMBL" id="SCEB01000932">
    <property type="protein sequence ID" value="RXM97797.1"/>
    <property type="molecule type" value="Genomic_DNA"/>
</dbReference>
<accession>A0A662YMK8</accession>
<keyword evidence="2" id="KW-1185">Reference proteome</keyword>
<reference evidence="1 2" key="1">
    <citation type="submission" date="2019-01" db="EMBL/GenBank/DDBJ databases">
        <title>Draft Genome and Complete Hox-Cluster Characterization of the Sterlet Sturgeon (Acipenser ruthenus).</title>
        <authorList>
            <person name="Wei Q."/>
        </authorList>
    </citation>
    <scope>NUCLEOTIDE SEQUENCE [LARGE SCALE GENOMIC DNA]</scope>
    <source>
        <strain evidence="1">WHYD16114868_AA</strain>
        <tissue evidence="1">Blood</tissue>
    </source>
</reference>
<evidence type="ECO:0000313" key="2">
    <source>
        <dbReference type="Proteomes" id="UP000289886"/>
    </source>
</evidence>
<name>A0A662YMK8_ACIRT</name>
<gene>
    <name evidence="1" type="ORF">EOD39_13974</name>
</gene>
<dbReference type="Proteomes" id="UP000289886">
    <property type="component" value="Unassembled WGS sequence"/>
</dbReference>